<comment type="caution">
    <text evidence="1">The sequence shown here is derived from an EMBL/GenBank/DDBJ whole genome shotgun (WGS) entry which is preliminary data.</text>
</comment>
<gene>
    <name evidence="1" type="ORF">FCN18_37440</name>
</gene>
<organism evidence="1 2">
    <name type="scientific">Prauserella endophytica</name>
    <dbReference type="NCBI Taxonomy" id="1592324"/>
    <lineage>
        <taxon>Bacteria</taxon>
        <taxon>Bacillati</taxon>
        <taxon>Actinomycetota</taxon>
        <taxon>Actinomycetes</taxon>
        <taxon>Pseudonocardiales</taxon>
        <taxon>Pseudonocardiaceae</taxon>
        <taxon>Prauserella</taxon>
        <taxon>Prauserella coralliicola group</taxon>
    </lineage>
</organism>
<dbReference type="RefSeq" id="WP_137097429.1">
    <property type="nucleotide sequence ID" value="NZ_SWMS01000049.1"/>
</dbReference>
<reference evidence="1 2" key="1">
    <citation type="journal article" date="2015" name="Antonie Van Leeuwenhoek">
        <title>Prauserella endophytica sp. nov., an endophytic actinobacterium isolated from Tamarix taklamakanensis.</title>
        <authorList>
            <person name="Liu J.M."/>
            <person name="Habden X."/>
            <person name="Guo L."/>
            <person name="Tuo L."/>
            <person name="Jiang Z.K."/>
            <person name="Liu S.W."/>
            <person name="Liu X.F."/>
            <person name="Chen L."/>
            <person name="Li R.F."/>
            <person name="Zhang Y.Q."/>
            <person name="Sun C.H."/>
        </authorList>
    </citation>
    <scope>NUCLEOTIDE SEQUENCE [LARGE SCALE GENOMIC DNA]</scope>
    <source>
        <strain evidence="1 2">CGMCC 4.7182</strain>
    </source>
</reference>
<protein>
    <submittedName>
        <fullName evidence="1">Uncharacterized protein</fullName>
    </submittedName>
</protein>
<evidence type="ECO:0000313" key="1">
    <source>
        <dbReference type="EMBL" id="TKG58900.1"/>
    </source>
</evidence>
<sequence length="93" mass="10953">MSVEMEYCAPLGIPHSTFLQWDQDDRDKAIAWQVRKMSACPNCKTREDEWEHDHHAYVAEKRRCRGCEVRELAEASLTQEDGRGAYVTLRKRR</sequence>
<dbReference type="EMBL" id="SWMS01000049">
    <property type="protein sequence ID" value="TKG58900.1"/>
    <property type="molecule type" value="Genomic_DNA"/>
</dbReference>
<name>A0ABY2RSV3_9PSEU</name>
<evidence type="ECO:0000313" key="2">
    <source>
        <dbReference type="Proteomes" id="UP000309992"/>
    </source>
</evidence>
<proteinExistence type="predicted"/>
<keyword evidence="2" id="KW-1185">Reference proteome</keyword>
<dbReference type="Proteomes" id="UP000309992">
    <property type="component" value="Unassembled WGS sequence"/>
</dbReference>
<accession>A0ABY2RSV3</accession>